<evidence type="ECO:0008006" key="3">
    <source>
        <dbReference type="Google" id="ProtNLM"/>
    </source>
</evidence>
<evidence type="ECO:0000313" key="2">
    <source>
        <dbReference type="Proteomes" id="UP000613512"/>
    </source>
</evidence>
<dbReference type="EMBL" id="BMEY01000027">
    <property type="protein sequence ID" value="GGA90455.1"/>
    <property type="molecule type" value="Genomic_DNA"/>
</dbReference>
<gene>
    <name evidence="1" type="ORF">GCM10008025_36250</name>
</gene>
<keyword evidence="2" id="KW-1185">Reference proteome</keyword>
<sequence>MLQKRMKQYITRLVSEEPQKIELYQEEMDYLKSYALIPNELTLLEKDPKTRFKDAYLERCNKETEETLSIESFAFLEQPIDYLQKQKNEFLYLESNWFELIGVDAVSLEVSDVFGTYDVLVGLKMQQKFQSSLKETLSEELQGDDARFELIFNQKDGMWDLNIALDYVEEFNEEITLEEAFLVIYQFLFKVVDRVEERSRT</sequence>
<name>A0A916SBW3_9BACI</name>
<dbReference type="AlphaFoldDB" id="A0A916SBW3"/>
<dbReference type="Proteomes" id="UP000613512">
    <property type="component" value="Unassembled WGS sequence"/>
</dbReference>
<accession>A0A916SBW3</accession>
<dbReference type="RefSeq" id="WP_188386093.1">
    <property type="nucleotide sequence ID" value="NZ_BMEY01000027.1"/>
</dbReference>
<protein>
    <recommendedName>
        <fullName evidence="3">Branched-chain amino acid aminotransferase</fullName>
    </recommendedName>
</protein>
<evidence type="ECO:0000313" key="1">
    <source>
        <dbReference type="EMBL" id="GGA90455.1"/>
    </source>
</evidence>
<organism evidence="1 2">
    <name type="scientific">Ornithinibacillus halotolerans</name>
    <dbReference type="NCBI Taxonomy" id="1274357"/>
    <lineage>
        <taxon>Bacteria</taxon>
        <taxon>Bacillati</taxon>
        <taxon>Bacillota</taxon>
        <taxon>Bacilli</taxon>
        <taxon>Bacillales</taxon>
        <taxon>Bacillaceae</taxon>
        <taxon>Ornithinibacillus</taxon>
    </lineage>
</organism>
<comment type="caution">
    <text evidence="1">The sequence shown here is derived from an EMBL/GenBank/DDBJ whole genome shotgun (WGS) entry which is preliminary data.</text>
</comment>
<proteinExistence type="predicted"/>
<reference evidence="1" key="1">
    <citation type="journal article" date="2014" name="Int. J. Syst. Evol. Microbiol.">
        <title>Complete genome sequence of Corynebacterium casei LMG S-19264T (=DSM 44701T), isolated from a smear-ripened cheese.</title>
        <authorList>
            <consortium name="US DOE Joint Genome Institute (JGI-PGF)"/>
            <person name="Walter F."/>
            <person name="Albersmeier A."/>
            <person name="Kalinowski J."/>
            <person name="Ruckert C."/>
        </authorList>
    </citation>
    <scope>NUCLEOTIDE SEQUENCE</scope>
    <source>
        <strain evidence="1">CGMCC 1.12408</strain>
    </source>
</reference>
<reference evidence="1" key="2">
    <citation type="submission" date="2020-09" db="EMBL/GenBank/DDBJ databases">
        <authorList>
            <person name="Sun Q."/>
            <person name="Zhou Y."/>
        </authorList>
    </citation>
    <scope>NUCLEOTIDE SEQUENCE</scope>
    <source>
        <strain evidence="1">CGMCC 1.12408</strain>
    </source>
</reference>